<proteinExistence type="predicted"/>
<name>A0A7D5STU4_9EURY</name>
<dbReference type="PANTHER" id="PTHR36510">
    <property type="entry name" value="GLUTAMATE--CYSTEINE LIGASE 2-RELATED"/>
    <property type="match status" value="1"/>
</dbReference>
<dbReference type="InterPro" id="IPR006336">
    <property type="entry name" value="GCS2"/>
</dbReference>
<dbReference type="InterPro" id="IPR050141">
    <property type="entry name" value="GCL_type2/YbdK_subfam"/>
</dbReference>
<dbReference type="GO" id="GO:0016879">
    <property type="term" value="F:ligase activity, forming carbon-nitrogen bonds"/>
    <property type="evidence" value="ECO:0007669"/>
    <property type="project" value="TreeGrafter"/>
</dbReference>
<evidence type="ECO:0000313" key="2">
    <source>
        <dbReference type="EMBL" id="QLH80767.1"/>
    </source>
</evidence>
<organism evidence="2 3">
    <name type="scientific">Halosimplex pelagicum</name>
    <dbReference type="NCBI Taxonomy" id="869886"/>
    <lineage>
        <taxon>Archaea</taxon>
        <taxon>Methanobacteriati</taxon>
        <taxon>Methanobacteriota</taxon>
        <taxon>Stenosarchaea group</taxon>
        <taxon>Halobacteria</taxon>
        <taxon>Halobacteriales</taxon>
        <taxon>Haloarculaceae</taxon>
        <taxon>Halosimplex</taxon>
    </lineage>
</organism>
<dbReference type="Proteomes" id="UP000509346">
    <property type="component" value="Chromosome"/>
</dbReference>
<dbReference type="KEGG" id="hpel:HZS54_03560"/>
<dbReference type="Gene3D" id="3.30.590.20">
    <property type="match status" value="1"/>
</dbReference>
<dbReference type="InterPro" id="IPR014746">
    <property type="entry name" value="Gln_synth/guanido_kin_cat_dom"/>
</dbReference>
<dbReference type="PANTHER" id="PTHR36510:SF3">
    <property type="entry name" value="CONSERVED PROTEIN"/>
    <property type="match status" value="1"/>
</dbReference>
<dbReference type="AlphaFoldDB" id="A0A7D5STU4"/>
<dbReference type="RefSeq" id="WP_179920588.1">
    <property type="nucleotide sequence ID" value="NZ_CP058909.1"/>
</dbReference>
<dbReference type="Pfam" id="PF04107">
    <property type="entry name" value="GCS2"/>
    <property type="match status" value="1"/>
</dbReference>
<protein>
    <recommendedName>
        <fullName evidence="4">Glutamate--cysteine ligase</fullName>
    </recommendedName>
</protein>
<sequence length="540" mass="59108">MTDHESLVRRSLAGTDAFDGRVRAQADRLTDALADGAFDNEAATLGLELEVYALDGEGAERSLAPIPDDVYEGPADKELGLHNAELNAAPSRFDDDGVAAQAAEIEDDLAATRERAREHGLEIVLDAMPAVAPSEGTHAYLDDVEVRGGAGDSSGSPDDAGRPVVVPGGDPDDAVLVARNMRQDPRYGALDNVAVRRAGGEIDFSVPGAETGYRTILFESLATSIQPHVQVPDTDDFPRYHNLATRTLGPLVALSANSPFLPGDCYGEVDDPERLVEETHHELRIAAFEQSMNQGCRKVRVPDDLDDPTDALEHVVADDSFAPFLREWIEDEDDVEEEGQKGGDPASAAWEFDYKRGTFWRWVRGVAGGDAVDGACDERSLRVEYRPLPTQPTVRDIVGLQVLTAGLLRGLVTADHPLGELPWDDAERSFYAAIEDGLDADLTWVTADGERTGDSEEIFAELFEYARRGLDEQGVDEATRDRYLDPIEARWDAGVTPSAWKKARVREHLADGVDLETALARMSEEYVDLSREREHFAEWV</sequence>
<evidence type="ECO:0000256" key="1">
    <source>
        <dbReference type="SAM" id="MobiDB-lite"/>
    </source>
</evidence>
<keyword evidence="3" id="KW-1185">Reference proteome</keyword>
<feature type="region of interest" description="Disordered" evidence="1">
    <location>
        <begin position="147"/>
        <end position="169"/>
    </location>
</feature>
<dbReference type="GeneID" id="56081635"/>
<accession>A0A7D5STU4</accession>
<dbReference type="OrthoDB" id="194541at2157"/>
<reference evidence="2 3" key="1">
    <citation type="submission" date="2020-07" db="EMBL/GenBank/DDBJ databases">
        <title>Halosimplex litoreum sp. nov. and Halosimplex rubrum sp. nov., isolated from different salt environments.</title>
        <authorList>
            <person name="Cui H."/>
        </authorList>
    </citation>
    <scope>NUCLEOTIDE SEQUENCE [LARGE SCALE GENOMIC DNA]</scope>
    <source>
        <strain evidence="2 3">R2</strain>
    </source>
</reference>
<gene>
    <name evidence="2" type="ORF">HZS54_03560</name>
</gene>
<evidence type="ECO:0000313" key="3">
    <source>
        <dbReference type="Proteomes" id="UP000509346"/>
    </source>
</evidence>
<dbReference type="EMBL" id="CP058909">
    <property type="protein sequence ID" value="QLH80767.1"/>
    <property type="molecule type" value="Genomic_DNA"/>
</dbReference>
<evidence type="ECO:0008006" key="4">
    <source>
        <dbReference type="Google" id="ProtNLM"/>
    </source>
</evidence>
<dbReference type="SUPFAM" id="SSF55931">
    <property type="entry name" value="Glutamine synthetase/guanido kinase"/>
    <property type="match status" value="1"/>
</dbReference>
<feature type="compositionally biased region" description="Low complexity" evidence="1">
    <location>
        <begin position="153"/>
        <end position="169"/>
    </location>
</feature>